<dbReference type="SUPFAM" id="SSF46785">
    <property type="entry name" value="Winged helix' DNA-binding domain"/>
    <property type="match status" value="1"/>
</dbReference>
<proteinExistence type="predicted"/>
<dbReference type="EMBL" id="DWXZ01000014">
    <property type="protein sequence ID" value="HJB36641.1"/>
    <property type="molecule type" value="Genomic_DNA"/>
</dbReference>
<dbReference type="InterPro" id="IPR036390">
    <property type="entry name" value="WH_DNA-bd_sf"/>
</dbReference>
<protein>
    <submittedName>
        <fullName evidence="1">Uncharacterized protein</fullName>
    </submittedName>
</protein>
<name>A0A9D2LVX8_9FIRM</name>
<comment type="caution">
    <text evidence="1">The sequence shown here is derived from an EMBL/GenBank/DDBJ whole genome shotgun (WGS) entry which is preliminary data.</text>
</comment>
<dbReference type="AlphaFoldDB" id="A0A9D2LVX8"/>
<evidence type="ECO:0000313" key="1">
    <source>
        <dbReference type="EMBL" id="HJB36641.1"/>
    </source>
</evidence>
<reference evidence="1" key="1">
    <citation type="journal article" date="2021" name="PeerJ">
        <title>Extensive microbial diversity within the chicken gut microbiome revealed by metagenomics and culture.</title>
        <authorList>
            <person name="Gilroy R."/>
            <person name="Ravi A."/>
            <person name="Getino M."/>
            <person name="Pursley I."/>
            <person name="Horton D.L."/>
            <person name="Alikhan N.F."/>
            <person name="Baker D."/>
            <person name="Gharbi K."/>
            <person name="Hall N."/>
            <person name="Watson M."/>
            <person name="Adriaenssens E.M."/>
            <person name="Foster-Nyarko E."/>
            <person name="Jarju S."/>
            <person name="Secka A."/>
            <person name="Antonio M."/>
            <person name="Oren A."/>
            <person name="Chaudhuri R.R."/>
            <person name="La Ragione R."/>
            <person name="Hildebrand F."/>
            <person name="Pallen M.J."/>
        </authorList>
    </citation>
    <scope>NUCLEOTIDE SEQUENCE</scope>
    <source>
        <strain evidence="1">ChiBcolR8-3208</strain>
    </source>
</reference>
<evidence type="ECO:0000313" key="2">
    <source>
        <dbReference type="Proteomes" id="UP000824214"/>
    </source>
</evidence>
<dbReference type="Proteomes" id="UP000824214">
    <property type="component" value="Unassembled WGS sequence"/>
</dbReference>
<dbReference type="InterPro" id="IPR036388">
    <property type="entry name" value="WH-like_DNA-bd_sf"/>
</dbReference>
<reference evidence="1" key="2">
    <citation type="submission" date="2021-04" db="EMBL/GenBank/DDBJ databases">
        <authorList>
            <person name="Gilroy R."/>
        </authorList>
    </citation>
    <scope>NUCLEOTIDE SEQUENCE</scope>
    <source>
        <strain evidence="1">ChiBcolR8-3208</strain>
    </source>
</reference>
<organism evidence="1 2">
    <name type="scientific">Candidatus Acutalibacter ornithocaccae</name>
    <dbReference type="NCBI Taxonomy" id="2838416"/>
    <lineage>
        <taxon>Bacteria</taxon>
        <taxon>Bacillati</taxon>
        <taxon>Bacillota</taxon>
        <taxon>Clostridia</taxon>
        <taxon>Eubacteriales</taxon>
        <taxon>Acutalibacteraceae</taxon>
        <taxon>Acutalibacter</taxon>
    </lineage>
</organism>
<feature type="non-terminal residue" evidence="1">
    <location>
        <position position="72"/>
    </location>
</feature>
<gene>
    <name evidence="1" type="ORF">H9942_01055</name>
</gene>
<sequence>MDTPEEARVEERSSHFTRELGRAVTFLSRSRKRFMNERLRDYGFSGAMYMILLHIERHPGTTQDSIANHMFI</sequence>
<accession>A0A9D2LVX8</accession>
<dbReference type="Gene3D" id="1.10.10.10">
    <property type="entry name" value="Winged helix-like DNA-binding domain superfamily/Winged helix DNA-binding domain"/>
    <property type="match status" value="1"/>
</dbReference>